<protein>
    <submittedName>
        <fullName evidence="4">Jg13121 protein</fullName>
    </submittedName>
</protein>
<keyword evidence="2" id="KW-0732">Signal</keyword>
<comment type="caution">
    <text evidence="4">The sequence shown here is derived from an EMBL/GenBank/DDBJ whole genome shotgun (WGS) entry which is preliminary data.</text>
</comment>
<evidence type="ECO:0000313" key="5">
    <source>
        <dbReference type="Proteomes" id="UP000838756"/>
    </source>
</evidence>
<dbReference type="InterPro" id="IPR050309">
    <property type="entry name" value="Type-B_Carboxylest/Lipase"/>
</dbReference>
<dbReference type="Gene3D" id="3.40.50.1820">
    <property type="entry name" value="alpha/beta hydrolase"/>
    <property type="match status" value="1"/>
</dbReference>
<keyword evidence="1" id="KW-0325">Glycoprotein</keyword>
<dbReference type="AlphaFoldDB" id="A0A8S4RDX4"/>
<evidence type="ECO:0000313" key="4">
    <source>
        <dbReference type="EMBL" id="CAH2233190.1"/>
    </source>
</evidence>
<dbReference type="OrthoDB" id="19653at2759"/>
<feature type="domain" description="Carboxylesterase type B" evidence="3">
    <location>
        <begin position="19"/>
        <end position="480"/>
    </location>
</feature>
<dbReference type="PANTHER" id="PTHR11559">
    <property type="entry name" value="CARBOXYLESTERASE"/>
    <property type="match status" value="1"/>
</dbReference>
<organism evidence="4 5">
    <name type="scientific">Pararge aegeria aegeria</name>
    <dbReference type="NCBI Taxonomy" id="348720"/>
    <lineage>
        <taxon>Eukaryota</taxon>
        <taxon>Metazoa</taxon>
        <taxon>Ecdysozoa</taxon>
        <taxon>Arthropoda</taxon>
        <taxon>Hexapoda</taxon>
        <taxon>Insecta</taxon>
        <taxon>Pterygota</taxon>
        <taxon>Neoptera</taxon>
        <taxon>Endopterygota</taxon>
        <taxon>Lepidoptera</taxon>
        <taxon>Glossata</taxon>
        <taxon>Ditrysia</taxon>
        <taxon>Papilionoidea</taxon>
        <taxon>Nymphalidae</taxon>
        <taxon>Satyrinae</taxon>
        <taxon>Satyrini</taxon>
        <taxon>Parargina</taxon>
        <taxon>Pararge</taxon>
    </lineage>
</organism>
<feature type="signal peptide" evidence="2">
    <location>
        <begin position="1"/>
        <end position="18"/>
    </location>
</feature>
<keyword evidence="5" id="KW-1185">Reference proteome</keyword>
<name>A0A8S4RDX4_9NEOP</name>
<dbReference type="InterPro" id="IPR002018">
    <property type="entry name" value="CarbesteraseB"/>
</dbReference>
<evidence type="ECO:0000256" key="2">
    <source>
        <dbReference type="SAM" id="SignalP"/>
    </source>
</evidence>
<evidence type="ECO:0000256" key="1">
    <source>
        <dbReference type="ARBA" id="ARBA00023180"/>
    </source>
</evidence>
<dbReference type="EMBL" id="CAKXAJ010024946">
    <property type="protein sequence ID" value="CAH2233190.1"/>
    <property type="molecule type" value="Genomic_DNA"/>
</dbReference>
<dbReference type="SUPFAM" id="SSF53474">
    <property type="entry name" value="alpha/beta-Hydrolases"/>
    <property type="match status" value="1"/>
</dbReference>
<dbReference type="Pfam" id="PF00135">
    <property type="entry name" value="COesterase"/>
    <property type="match status" value="1"/>
</dbReference>
<accession>A0A8S4RDX4</accession>
<feature type="chain" id="PRO_5035847460" evidence="2">
    <location>
        <begin position="19"/>
        <end position="505"/>
    </location>
</feature>
<dbReference type="Proteomes" id="UP000838756">
    <property type="component" value="Unassembled WGS sequence"/>
</dbReference>
<sequence length="505" mass="56086">MLVLILVMIACRMQVTLQNIVSTAQGKIRGVPGDGYVAYRGIPYASVSNGVGGRFKGGGLAPVWSTIREPHDSHCSSDSSAEECLKLDVNCPTGAALPVLAWVAGGSARYDPTRLVKEGLIVVIVRHRLGPQGFLCSSEDKIPGNAGLKDVVLALRWIQDNIVAFNGNPHKVVVAGQSFGAAMVEALTLTPTAQGLFHGVILQSGTVLAPWAFNLDAEDRAKLLRMMFNGSTEKLSRVSATELRNKADQLIVPYLPFGMCIDNSIKNEERLLTASPFEMLSRGAMITVPMVMGFNNHEGYIFASTLKEARVVRRMSKNLTFLLPMELQANKRGISKMMKEIYDMYFADNMTMAAALVYHRDAYFLSHIHRSVRFHALGHQPVYYYQFSYVGSIGVEEEPGMVKSGAAHSDELAYLFPDKGRDLQGDDGIVQGNLVRLWTNFVKNLNPTPANTKDSLWTPLDPNDPKVLDISVVLEMIEFPYKKEALMWEDIYEKYYFDRRYGRLS</sequence>
<proteinExistence type="predicted"/>
<reference evidence="4" key="1">
    <citation type="submission" date="2022-03" db="EMBL/GenBank/DDBJ databases">
        <authorList>
            <person name="Lindestad O."/>
        </authorList>
    </citation>
    <scope>NUCLEOTIDE SEQUENCE</scope>
</reference>
<dbReference type="InterPro" id="IPR029058">
    <property type="entry name" value="AB_hydrolase_fold"/>
</dbReference>
<gene>
    <name evidence="4" type="primary">jg13121</name>
    <name evidence="4" type="ORF">PAEG_LOCUS11315</name>
</gene>
<evidence type="ECO:0000259" key="3">
    <source>
        <dbReference type="Pfam" id="PF00135"/>
    </source>
</evidence>